<evidence type="ECO:0000313" key="1">
    <source>
        <dbReference type="EMBL" id="KAH8694925.1"/>
    </source>
</evidence>
<reference evidence="1" key="1">
    <citation type="submission" date="2021-12" db="EMBL/GenBank/DDBJ databases">
        <title>Convergent genome expansion in fungi linked to evolution of root-endophyte symbiosis.</title>
        <authorList>
            <consortium name="DOE Joint Genome Institute"/>
            <person name="Ke Y.-H."/>
            <person name="Bonito G."/>
            <person name="Liao H.-L."/>
            <person name="Looney B."/>
            <person name="Rojas-Flechas A."/>
            <person name="Nash J."/>
            <person name="Hameed K."/>
            <person name="Schadt C."/>
            <person name="Martin F."/>
            <person name="Crous P.W."/>
            <person name="Miettinen O."/>
            <person name="Magnuson J.K."/>
            <person name="Labbe J."/>
            <person name="Jacobson D."/>
            <person name="Doktycz M.J."/>
            <person name="Veneault-Fourrey C."/>
            <person name="Kuo A."/>
            <person name="Mondo S."/>
            <person name="Calhoun S."/>
            <person name="Riley R."/>
            <person name="Ohm R."/>
            <person name="LaButti K."/>
            <person name="Andreopoulos B."/>
            <person name="Pangilinan J."/>
            <person name="Nolan M."/>
            <person name="Tritt A."/>
            <person name="Clum A."/>
            <person name="Lipzen A."/>
            <person name="Daum C."/>
            <person name="Barry K."/>
            <person name="Grigoriev I.V."/>
            <person name="Vilgalys R."/>
        </authorList>
    </citation>
    <scope>NUCLEOTIDE SEQUENCE</scope>
    <source>
        <strain evidence="1">PMI_201</strain>
    </source>
</reference>
<keyword evidence="2" id="KW-1185">Reference proteome</keyword>
<proteinExistence type="predicted"/>
<comment type="caution">
    <text evidence="1">The sequence shown here is derived from an EMBL/GenBank/DDBJ whole genome shotgun (WGS) entry which is preliminary data.</text>
</comment>
<dbReference type="SUPFAM" id="SSF51905">
    <property type="entry name" value="FAD/NAD(P)-binding domain"/>
    <property type="match status" value="2"/>
</dbReference>
<sequence>MAETVNEVYDVIIIGAGPCGLGVAARLREETPSAMFTDEEHQRYHWIKKHRGKMSLVRAQRRKNKGVPTNLQICRPESCCVRGNSKYSTLVLDSSGSRWMERWNRAFLALEIDHLRSPMFFHFDPGDRDGLLAYTRETGREKELFELSGCVGHELSKHKRKKMRNQSQFPHEAEINERDRKDYFTPGTRLFADYCASIITRYGLDGVDQIRQSDVHDIKFAEIEGSKENTKLFTVSTCCGSLHSRAVVLAIGPGHTKMMPWELSPEEQRGACHSSEIGMKFPSPLLAKKIEYREVTNVVVVGGGLTSAQISHVAIRKGVTKVWHIMRSELKIKHFDVGLNWVGKFKNYDKAVFWSADDDRERFEMLQSARNGGSITPRYYKLLKQHIAHGRLSIHTNTVIREKHFDPISQTWRLSTDPPIPELPLCIDYICFATGMQTDVTQMPLLQSMNRDYPIETMNGLPCLTDDLMWKASVPLFVTGRLASLRLGPAAPNLEGARAGAERIAWALEDVPGMTCTGADRPREEEDLHKAFCGLGNRYSSLNEE</sequence>
<gene>
    <name evidence="1" type="ORF">BGW36DRAFT_299525</name>
</gene>
<dbReference type="PANTHER" id="PTHR38663">
    <property type="match status" value="1"/>
</dbReference>
<dbReference type="PANTHER" id="PTHR38663:SF1">
    <property type="entry name" value="L-ORNITHINE N(5)-MONOOXYGENASE"/>
    <property type="match status" value="1"/>
</dbReference>
<accession>A0AAD4KSB4</accession>
<dbReference type="EMBL" id="JAJTJA010000008">
    <property type="protein sequence ID" value="KAH8694925.1"/>
    <property type="molecule type" value="Genomic_DNA"/>
</dbReference>
<protein>
    <submittedName>
        <fullName evidence="1">FAD binding domain protein</fullName>
    </submittedName>
</protein>
<dbReference type="Proteomes" id="UP001201262">
    <property type="component" value="Unassembled WGS sequence"/>
</dbReference>
<dbReference type="GeneID" id="70241829"/>
<organism evidence="1 2">
    <name type="scientific">Talaromyces proteolyticus</name>
    <dbReference type="NCBI Taxonomy" id="1131652"/>
    <lineage>
        <taxon>Eukaryota</taxon>
        <taxon>Fungi</taxon>
        <taxon>Dikarya</taxon>
        <taxon>Ascomycota</taxon>
        <taxon>Pezizomycotina</taxon>
        <taxon>Eurotiomycetes</taxon>
        <taxon>Eurotiomycetidae</taxon>
        <taxon>Eurotiales</taxon>
        <taxon>Trichocomaceae</taxon>
        <taxon>Talaromyces</taxon>
        <taxon>Talaromyces sect. Bacilispori</taxon>
    </lineage>
</organism>
<evidence type="ECO:0000313" key="2">
    <source>
        <dbReference type="Proteomes" id="UP001201262"/>
    </source>
</evidence>
<name>A0AAD4KSB4_9EURO</name>
<dbReference type="Gene3D" id="3.50.50.60">
    <property type="entry name" value="FAD/NAD(P)-binding domain"/>
    <property type="match status" value="2"/>
</dbReference>
<dbReference type="InterPro" id="IPR036188">
    <property type="entry name" value="FAD/NAD-bd_sf"/>
</dbReference>
<dbReference type="RefSeq" id="XP_046070067.1">
    <property type="nucleotide sequence ID" value="XM_046211542.1"/>
</dbReference>
<dbReference type="AlphaFoldDB" id="A0AAD4KSB4"/>